<accession>A0A0V1G663</accession>
<name>A0A0V1G663_TRIPS</name>
<reference evidence="1 2" key="1">
    <citation type="submission" date="2015-01" db="EMBL/GenBank/DDBJ databases">
        <title>Evolution of Trichinella species and genotypes.</title>
        <authorList>
            <person name="Korhonen P.K."/>
            <person name="Edoardo P."/>
            <person name="Giuseppe L.R."/>
            <person name="Gasser R.B."/>
        </authorList>
    </citation>
    <scope>NUCLEOTIDE SEQUENCE [LARGE SCALE GENOMIC DNA]</scope>
    <source>
        <strain evidence="1">ISS470</strain>
    </source>
</reference>
<comment type="caution">
    <text evidence="1">The sequence shown here is derived from an EMBL/GenBank/DDBJ whole genome shotgun (WGS) entry which is preliminary data.</text>
</comment>
<proteinExistence type="predicted"/>
<dbReference type="EMBL" id="JYDT01000004">
    <property type="protein sequence ID" value="KRY92995.1"/>
    <property type="molecule type" value="Genomic_DNA"/>
</dbReference>
<dbReference type="AlphaFoldDB" id="A0A0V1G663"/>
<protein>
    <submittedName>
        <fullName evidence="1">Uncharacterized protein</fullName>
    </submittedName>
</protein>
<dbReference type="Proteomes" id="UP000054995">
    <property type="component" value="Unassembled WGS sequence"/>
</dbReference>
<keyword evidence="2" id="KW-1185">Reference proteome</keyword>
<evidence type="ECO:0000313" key="2">
    <source>
        <dbReference type="Proteomes" id="UP000054995"/>
    </source>
</evidence>
<sequence>MGGVKRLFLNKRSTSTPITANTLTDIFFYPWRILASAFFVRSASSQSVFRRVPSLSIGGASACGLLSVWLSRYHYCYGVELYKQKKLCTEPADSQHTCTLGCKNWIYLFGGFEIRE</sequence>
<evidence type="ECO:0000313" key="1">
    <source>
        <dbReference type="EMBL" id="KRY92995.1"/>
    </source>
</evidence>
<organism evidence="1 2">
    <name type="scientific">Trichinella pseudospiralis</name>
    <name type="common">Parasitic roundworm</name>
    <dbReference type="NCBI Taxonomy" id="6337"/>
    <lineage>
        <taxon>Eukaryota</taxon>
        <taxon>Metazoa</taxon>
        <taxon>Ecdysozoa</taxon>
        <taxon>Nematoda</taxon>
        <taxon>Enoplea</taxon>
        <taxon>Dorylaimia</taxon>
        <taxon>Trichinellida</taxon>
        <taxon>Trichinellidae</taxon>
        <taxon>Trichinella</taxon>
    </lineage>
</organism>
<gene>
    <name evidence="1" type="ORF">T4D_1761</name>
</gene>